<evidence type="ECO:0000259" key="1">
    <source>
        <dbReference type="Pfam" id="PF04961"/>
    </source>
</evidence>
<evidence type="ECO:0000313" key="2">
    <source>
        <dbReference type="EMBL" id="TKJ41764.1"/>
    </source>
</evidence>
<proteinExistence type="predicted"/>
<dbReference type="InterPro" id="IPR007044">
    <property type="entry name" value="Cyclodeamin/CycHdrlase"/>
</dbReference>
<protein>
    <submittedName>
        <fullName evidence="2">Methenyltetrahydrofolate cyclohydrolase</fullName>
    </submittedName>
</protein>
<dbReference type="Pfam" id="PF04961">
    <property type="entry name" value="FTCD_C"/>
    <property type="match status" value="1"/>
</dbReference>
<dbReference type="SUPFAM" id="SSF101262">
    <property type="entry name" value="Methenyltetrahydrofolate cyclohydrolase-like"/>
    <property type="match status" value="1"/>
</dbReference>
<reference evidence="2 3" key="1">
    <citation type="submission" date="2017-06" db="EMBL/GenBank/DDBJ databases">
        <title>Novel microbial phyla capable of carbon fixation and sulfur reduction in deep-sea sediments.</title>
        <authorList>
            <person name="Huang J."/>
            <person name="Baker B."/>
            <person name="Wang Y."/>
        </authorList>
    </citation>
    <scope>NUCLEOTIDE SEQUENCE [LARGE SCALE GENOMIC DNA]</scope>
    <source>
        <strain evidence="2">B3_LCP</strain>
    </source>
</reference>
<organism evidence="2 3">
    <name type="scientific">candidate division LCP-89 bacterium B3_LCP</name>
    <dbReference type="NCBI Taxonomy" id="2012998"/>
    <lineage>
        <taxon>Bacteria</taxon>
        <taxon>Pseudomonadati</taxon>
        <taxon>Bacteria division LCP-89</taxon>
    </lineage>
</organism>
<feature type="domain" description="Cyclodeaminase/cyclohydrolase" evidence="1">
    <location>
        <begin position="7"/>
        <end position="184"/>
    </location>
</feature>
<dbReference type="AlphaFoldDB" id="A0A532V3G7"/>
<gene>
    <name evidence="2" type="ORF">CEE37_04125</name>
</gene>
<accession>A0A532V3G7</accession>
<comment type="caution">
    <text evidence="2">The sequence shown here is derived from an EMBL/GenBank/DDBJ whole genome shotgun (WGS) entry which is preliminary data.</text>
</comment>
<dbReference type="Proteomes" id="UP000319619">
    <property type="component" value="Unassembled WGS sequence"/>
</dbReference>
<evidence type="ECO:0000313" key="3">
    <source>
        <dbReference type="Proteomes" id="UP000319619"/>
    </source>
</evidence>
<sequence length="208" mass="21730">MLLEKKVNEFIAETASKAPAPGGGSASALAGAVGTALTEMVVNLTVGKKKYADVSAELSELLPKLSSLRSELESAVDRDTEAFNGVMDAFGMPKETDEEKTTRNAAIQEATIQATVVPLQVMEATIKAMELTQIVAEKGNKNSISDAGVAALLLGTALDGASLNVMINLPGIPEDHPFRGEAAQSLKNLANVKKDLVAKILNTVALNL</sequence>
<dbReference type="Gene3D" id="1.20.120.680">
    <property type="entry name" value="Formiminotetrahydrofolate cyclodeaminase monomer, up-and-down helical bundle"/>
    <property type="match status" value="1"/>
</dbReference>
<dbReference type="InterPro" id="IPR036178">
    <property type="entry name" value="Formintransfe-cycloase-like_sf"/>
</dbReference>
<dbReference type="GO" id="GO:0016787">
    <property type="term" value="F:hydrolase activity"/>
    <property type="evidence" value="ECO:0007669"/>
    <property type="project" value="UniProtKB-KW"/>
</dbReference>
<keyword evidence="2" id="KW-0378">Hydrolase</keyword>
<name>A0A532V3G7_UNCL8</name>
<dbReference type="EMBL" id="NJBN01000002">
    <property type="protein sequence ID" value="TKJ41764.1"/>
    <property type="molecule type" value="Genomic_DNA"/>
</dbReference>